<dbReference type="EMBL" id="CP011856">
    <property type="protein sequence ID" value="AKM54188.1"/>
    <property type="molecule type" value="Genomic_DNA"/>
</dbReference>
<accession>A0A0H3XHJ6</accession>
<reference evidence="2" key="2">
    <citation type="submission" date="2015-06" db="EMBL/GenBank/DDBJ databases">
        <title>Complete genome sequence of Spiroplasma eriocheiris TDA-040725-5 (DSM 21848).</title>
        <authorList>
            <person name="Lo W.-S."/>
            <person name="Kuo C.-H."/>
        </authorList>
    </citation>
    <scope>NUCLEOTIDE SEQUENCE [LARGE SCALE GENOMIC DNA]</scope>
    <source>
        <strain evidence="2">TDA-040725-5</strain>
    </source>
</reference>
<reference evidence="1 2" key="1">
    <citation type="journal article" date="2015" name="Genome Biol. Evol.">
        <title>Found and Lost: The Fates of Horizontally Acquired Genes in Arthropod-Symbiotic Spiroplasma.</title>
        <authorList>
            <person name="Lo W.S."/>
            <person name="Gasparich G.E."/>
            <person name="Kuo C.H."/>
        </authorList>
    </citation>
    <scope>NUCLEOTIDE SEQUENCE [LARGE SCALE GENOMIC DNA]</scope>
    <source>
        <strain evidence="2">TDA-040725-5</strain>
    </source>
</reference>
<evidence type="ECO:0000313" key="1">
    <source>
        <dbReference type="EMBL" id="AKM54188.1"/>
    </source>
</evidence>
<proteinExistence type="predicted"/>
<sequence length="483" mass="57338">MKFNLTKIKKMESLQDFQDYLLKTYLPKNNNRIIKAELLNIIHDYFPLVSQDEANQFIETLQDNKVLFLRGYGFVGNGTLESVGKIKQVQASLTNTQIFTADEITSELQKTELKPRVKKSSPSKRTSIVKQPTTDFANLSFNERFRNFIHLLYPVKPEKNKPQITLSDIPDLFETEFEQDEDFIDPAKRNIITKAPNDNLPTTKLQSHKQEKLVFDFANITSSEEIWANMGISDYRKYFLAYHRISLFQYQGLRKFFIDYLLALPISDKLIDKYFSSIFANKKLYQEFYDNYLRNRIKYSYIVDYNLFYDVKLFKEKNNKYEPVIKLTAEKLIINLFLQFLTSTFNVDDNKLQIDPVVITNLKNLYWDFNQKMHLFEFKDYIFSTNPKWKEEYALNFINFFEKYKFSSNQEAINLITNRLESSKLQELLTANLSKINFKDSTINDKTLWYDVKMTCRLLDNELIYIKGNLLDNMQTIFEQAKQ</sequence>
<gene>
    <name evidence="1" type="ORF">SERIO_v1c06170</name>
</gene>
<dbReference type="KEGG" id="seri:SERIO_v1c06170"/>
<evidence type="ECO:0000313" key="2">
    <source>
        <dbReference type="Proteomes" id="UP000035661"/>
    </source>
</evidence>
<dbReference type="AlphaFoldDB" id="A0A0H3XHJ6"/>
<keyword evidence="2" id="KW-1185">Reference proteome</keyword>
<dbReference type="Proteomes" id="UP000035661">
    <property type="component" value="Chromosome"/>
</dbReference>
<organism evidence="1 2">
    <name type="scientific">Spiroplasma eriocheiris</name>
    <dbReference type="NCBI Taxonomy" id="315358"/>
    <lineage>
        <taxon>Bacteria</taxon>
        <taxon>Bacillati</taxon>
        <taxon>Mycoplasmatota</taxon>
        <taxon>Mollicutes</taxon>
        <taxon>Entomoplasmatales</taxon>
        <taxon>Spiroplasmataceae</taxon>
        <taxon>Spiroplasma</taxon>
    </lineage>
</organism>
<name>A0A0H3XHJ6_9MOLU</name>
<protein>
    <submittedName>
        <fullName evidence="1">Uncharacterized protein</fullName>
    </submittedName>
</protein>
<dbReference type="RefSeq" id="WP_047791420.1">
    <property type="nucleotide sequence ID" value="NZ_CP011856.1"/>
</dbReference>
<dbReference type="PATRIC" id="fig|743698.3.peg.617"/>